<feature type="region of interest" description="Disordered" evidence="8">
    <location>
        <begin position="296"/>
        <end position="357"/>
    </location>
</feature>
<dbReference type="Gene3D" id="3.30.70.100">
    <property type="match status" value="1"/>
</dbReference>
<keyword evidence="3" id="KW-1003">Cell membrane</keyword>
<protein>
    <recommendedName>
        <fullName evidence="7">Small-conductance mechanosensitive channel</fullName>
    </recommendedName>
</protein>
<proteinExistence type="inferred from homology"/>
<evidence type="ECO:0000313" key="12">
    <source>
        <dbReference type="Proteomes" id="UP000176037"/>
    </source>
</evidence>
<keyword evidence="5 7" id="KW-1133">Transmembrane helix</keyword>
<dbReference type="InterPro" id="IPR045275">
    <property type="entry name" value="MscS_archaea/bacteria_type"/>
</dbReference>
<comment type="subcellular location">
    <subcellularLocation>
        <location evidence="7">Cell inner membrane</location>
        <topology evidence="7">Multi-pass membrane protein</topology>
    </subcellularLocation>
    <subcellularLocation>
        <location evidence="1">Cell membrane</location>
        <topology evidence="1">Multi-pass membrane protein</topology>
    </subcellularLocation>
</comment>
<dbReference type="InterPro" id="IPR010920">
    <property type="entry name" value="LSM_dom_sf"/>
</dbReference>
<evidence type="ECO:0000259" key="9">
    <source>
        <dbReference type="Pfam" id="PF00924"/>
    </source>
</evidence>
<dbReference type="OrthoDB" id="9793781at2"/>
<keyword evidence="12" id="KW-1185">Reference proteome</keyword>
<feature type="transmembrane region" description="Helical" evidence="7">
    <location>
        <begin position="78"/>
        <end position="94"/>
    </location>
</feature>
<dbReference type="InterPro" id="IPR006685">
    <property type="entry name" value="MscS_channel_2nd"/>
</dbReference>
<comment type="function">
    <text evidence="7">Mechanosensitive channel that participates in the regulation of osmotic pressure changes within the cell, opening in response to stretch forces in the membrane lipid bilayer, without the need for other proteins. Contributes to normal resistance to hypoosmotic shock. Forms an ion channel of 1.0 nanosiemens conductance with a slight preference for anions.</text>
</comment>
<dbReference type="PANTHER" id="PTHR30221:SF1">
    <property type="entry name" value="SMALL-CONDUCTANCE MECHANOSENSITIVE CHANNEL"/>
    <property type="match status" value="1"/>
</dbReference>
<dbReference type="SUPFAM" id="SSF82689">
    <property type="entry name" value="Mechanosensitive channel protein MscS (YggB), C-terminal domain"/>
    <property type="match status" value="1"/>
</dbReference>
<dbReference type="Pfam" id="PF00924">
    <property type="entry name" value="MS_channel_2nd"/>
    <property type="match status" value="1"/>
</dbReference>
<evidence type="ECO:0000259" key="10">
    <source>
        <dbReference type="Pfam" id="PF21082"/>
    </source>
</evidence>
<comment type="subunit">
    <text evidence="7">Homoheptamer.</text>
</comment>
<keyword evidence="7" id="KW-0997">Cell inner membrane</keyword>
<dbReference type="Gene3D" id="1.10.287.1260">
    <property type="match status" value="1"/>
</dbReference>
<feature type="transmembrane region" description="Helical" evidence="7">
    <location>
        <begin position="25"/>
        <end position="51"/>
    </location>
</feature>
<feature type="compositionally biased region" description="Polar residues" evidence="8">
    <location>
        <begin position="296"/>
        <end position="314"/>
    </location>
</feature>
<feature type="transmembrane region" description="Helical" evidence="7">
    <location>
        <begin position="100"/>
        <end position="119"/>
    </location>
</feature>
<evidence type="ECO:0000256" key="7">
    <source>
        <dbReference type="RuleBase" id="RU369025"/>
    </source>
</evidence>
<evidence type="ECO:0000256" key="8">
    <source>
        <dbReference type="SAM" id="MobiDB-lite"/>
    </source>
</evidence>
<evidence type="ECO:0000256" key="2">
    <source>
        <dbReference type="ARBA" id="ARBA00008017"/>
    </source>
</evidence>
<reference evidence="11 12" key="1">
    <citation type="submission" date="2016-09" db="EMBL/GenBank/DDBJ databases">
        <title>Alteromonas lipolytica, a new species isolated from sea water.</title>
        <authorList>
            <person name="Wu Y.-H."/>
            <person name="Cheng H."/>
            <person name="Xu X.-W."/>
        </authorList>
    </citation>
    <scope>NUCLEOTIDE SEQUENCE [LARGE SCALE GENOMIC DNA]</scope>
    <source>
        <strain evidence="11 12">JW12</strain>
    </source>
</reference>
<sequence>METTPGQRNTAMQSSTSELVISLNAYWQAFVVKLPAIALGLLILVMTLWLAGRISAALIRPIGYLSSSPLLRSVSQRAISLVLILFALYIFLKLSGLTEFAVAIMSGTGVLGLILGFAFRDIAENMIASLLLTVQRPFRIDDVVQINNYTGVVQKVTTRATTLVDFDGNHIQIPNAVIYKGTIKNLTANPKMRGQFTLGIGYDADCLHAQQLAMELIAAHPNVLTDPEPLVLVDELGSATINLKVYFWINVESTSVVKMASVLMRDMVVLFTREGISMPDDAREVIFPQGVPIISQSGNEIKPQQTPETVSNTVKPGDDGVRIKRATVHDDVSSENDDIRKQAEEARAPESGTNILS</sequence>
<comment type="similarity">
    <text evidence="2 7">Belongs to the MscS (TC 1.A.23) family.</text>
</comment>
<dbReference type="GO" id="GO:0005886">
    <property type="term" value="C:plasma membrane"/>
    <property type="evidence" value="ECO:0007669"/>
    <property type="project" value="UniProtKB-SubCell"/>
</dbReference>
<keyword evidence="6 7" id="KW-0472">Membrane</keyword>
<dbReference type="AlphaFoldDB" id="A0A1E8FCY9"/>
<dbReference type="PANTHER" id="PTHR30221">
    <property type="entry name" value="SMALL-CONDUCTANCE MECHANOSENSITIVE CHANNEL"/>
    <property type="match status" value="1"/>
</dbReference>
<dbReference type="GO" id="GO:0008381">
    <property type="term" value="F:mechanosensitive monoatomic ion channel activity"/>
    <property type="evidence" value="ECO:0007669"/>
    <property type="project" value="InterPro"/>
</dbReference>
<evidence type="ECO:0000256" key="4">
    <source>
        <dbReference type="ARBA" id="ARBA00022692"/>
    </source>
</evidence>
<evidence type="ECO:0000313" key="11">
    <source>
        <dbReference type="EMBL" id="OFI33790.1"/>
    </source>
</evidence>
<accession>A0A1E8FCY9</accession>
<dbReference type="Gene3D" id="2.30.30.60">
    <property type="match status" value="1"/>
</dbReference>
<keyword evidence="7" id="KW-0407">Ion channel</keyword>
<dbReference type="SUPFAM" id="SSF50182">
    <property type="entry name" value="Sm-like ribonucleoproteins"/>
    <property type="match status" value="1"/>
</dbReference>
<evidence type="ECO:0000256" key="1">
    <source>
        <dbReference type="ARBA" id="ARBA00004651"/>
    </source>
</evidence>
<dbReference type="EMBL" id="MJIC01000014">
    <property type="protein sequence ID" value="OFI33790.1"/>
    <property type="molecule type" value="Genomic_DNA"/>
</dbReference>
<keyword evidence="7" id="KW-0406">Ion transport</keyword>
<dbReference type="InterPro" id="IPR023408">
    <property type="entry name" value="MscS_beta-dom_sf"/>
</dbReference>
<dbReference type="Proteomes" id="UP000176037">
    <property type="component" value="Unassembled WGS sequence"/>
</dbReference>
<dbReference type="Pfam" id="PF21082">
    <property type="entry name" value="MS_channel_3rd"/>
    <property type="match status" value="1"/>
</dbReference>
<feature type="domain" description="Mechanosensitive ion channel MscS C-terminal" evidence="10">
    <location>
        <begin position="196"/>
        <end position="278"/>
    </location>
</feature>
<keyword evidence="4 7" id="KW-0812">Transmembrane</keyword>
<feature type="domain" description="Mechanosensitive ion channel MscS" evidence="9">
    <location>
        <begin position="121"/>
        <end position="187"/>
    </location>
</feature>
<dbReference type="InterPro" id="IPR049278">
    <property type="entry name" value="MS_channel_C"/>
</dbReference>
<evidence type="ECO:0000256" key="3">
    <source>
        <dbReference type="ARBA" id="ARBA00022475"/>
    </source>
</evidence>
<feature type="compositionally biased region" description="Basic and acidic residues" evidence="8">
    <location>
        <begin position="316"/>
        <end position="348"/>
    </location>
</feature>
<comment type="caution">
    <text evidence="11">The sequence shown here is derived from an EMBL/GenBank/DDBJ whole genome shotgun (WGS) entry which is preliminary data.</text>
</comment>
<dbReference type="STRING" id="1856405.BFC17_19660"/>
<name>A0A1E8FCY9_9ALTE</name>
<organism evidence="11 12">
    <name type="scientific">Alteromonas lipolytica</name>
    <dbReference type="NCBI Taxonomy" id="1856405"/>
    <lineage>
        <taxon>Bacteria</taxon>
        <taxon>Pseudomonadati</taxon>
        <taxon>Pseudomonadota</taxon>
        <taxon>Gammaproteobacteria</taxon>
        <taxon>Alteromonadales</taxon>
        <taxon>Alteromonadaceae</taxon>
        <taxon>Alteromonas/Salinimonas group</taxon>
        <taxon>Alteromonas</taxon>
    </lineage>
</organism>
<gene>
    <name evidence="11" type="ORF">BFC17_19660</name>
</gene>
<comment type="caution">
    <text evidence="7">Lacks conserved residue(s) required for the propagation of feature annotation.</text>
</comment>
<evidence type="ECO:0000256" key="5">
    <source>
        <dbReference type="ARBA" id="ARBA00022989"/>
    </source>
</evidence>
<evidence type="ECO:0000256" key="6">
    <source>
        <dbReference type="ARBA" id="ARBA00023136"/>
    </source>
</evidence>
<keyword evidence="7" id="KW-0813">Transport</keyword>
<dbReference type="InterPro" id="IPR011066">
    <property type="entry name" value="MscS_channel_C_sf"/>
</dbReference>